<evidence type="ECO:0000256" key="4">
    <source>
        <dbReference type="ARBA" id="ARBA00023014"/>
    </source>
</evidence>
<keyword evidence="1" id="KW-0001">2Fe-2S</keyword>
<evidence type="ECO:0000256" key="1">
    <source>
        <dbReference type="ARBA" id="ARBA00022714"/>
    </source>
</evidence>
<dbReference type="KEGG" id="proo:MJB10_06550"/>
<name>A0AA96RLT7_9BACL</name>
<evidence type="ECO:0000256" key="2">
    <source>
        <dbReference type="ARBA" id="ARBA00022723"/>
    </source>
</evidence>
<dbReference type="PROSITE" id="PS51296">
    <property type="entry name" value="RIESKE"/>
    <property type="match status" value="1"/>
</dbReference>
<gene>
    <name evidence="8" type="ORF">MJB10_06550</name>
</gene>
<organism evidence="8 9">
    <name type="scientific">Paenibacillus roseopurpureus</name>
    <dbReference type="NCBI Taxonomy" id="2918901"/>
    <lineage>
        <taxon>Bacteria</taxon>
        <taxon>Bacillati</taxon>
        <taxon>Bacillota</taxon>
        <taxon>Bacilli</taxon>
        <taxon>Bacillales</taxon>
        <taxon>Paenibacillaceae</taxon>
        <taxon>Paenibacillus</taxon>
    </lineage>
</organism>
<dbReference type="Gene3D" id="2.102.10.10">
    <property type="entry name" value="Rieske [2Fe-2S] iron-sulphur domain"/>
    <property type="match status" value="1"/>
</dbReference>
<evidence type="ECO:0000313" key="9">
    <source>
        <dbReference type="Proteomes" id="UP001304650"/>
    </source>
</evidence>
<dbReference type="CDD" id="cd03467">
    <property type="entry name" value="Rieske"/>
    <property type="match status" value="1"/>
</dbReference>
<protein>
    <submittedName>
        <fullName evidence="8">Rieske (2Fe-2S) protein</fullName>
    </submittedName>
</protein>
<dbReference type="GO" id="GO:0046872">
    <property type="term" value="F:metal ion binding"/>
    <property type="evidence" value="ECO:0007669"/>
    <property type="project" value="UniProtKB-KW"/>
</dbReference>
<dbReference type="Pfam" id="PF00355">
    <property type="entry name" value="Rieske"/>
    <property type="match status" value="1"/>
</dbReference>
<keyword evidence="3" id="KW-0408">Iron</keyword>
<accession>A0AA96RLT7</accession>
<dbReference type="Proteomes" id="UP001304650">
    <property type="component" value="Chromosome"/>
</dbReference>
<evidence type="ECO:0000259" key="7">
    <source>
        <dbReference type="PROSITE" id="PS51296"/>
    </source>
</evidence>
<dbReference type="InterPro" id="IPR036922">
    <property type="entry name" value="Rieske_2Fe-2S_sf"/>
</dbReference>
<dbReference type="GO" id="GO:0051537">
    <property type="term" value="F:2 iron, 2 sulfur cluster binding"/>
    <property type="evidence" value="ECO:0007669"/>
    <property type="project" value="UniProtKB-KW"/>
</dbReference>
<keyword evidence="9" id="KW-1185">Reference proteome</keyword>
<dbReference type="PANTHER" id="PTHR21496:SF0">
    <property type="entry name" value="RIESKE DOMAIN-CONTAINING PROTEIN"/>
    <property type="match status" value="1"/>
</dbReference>
<evidence type="ECO:0000313" key="8">
    <source>
        <dbReference type="EMBL" id="WNR45756.1"/>
    </source>
</evidence>
<feature type="domain" description="Rieske" evidence="7">
    <location>
        <begin position="4"/>
        <end position="120"/>
    </location>
</feature>
<dbReference type="EMBL" id="CP130319">
    <property type="protein sequence ID" value="WNR45756.1"/>
    <property type="molecule type" value="Genomic_DNA"/>
</dbReference>
<evidence type="ECO:0000256" key="5">
    <source>
        <dbReference type="ARBA" id="ARBA00034078"/>
    </source>
</evidence>
<dbReference type="GO" id="GO:0004497">
    <property type="term" value="F:monooxygenase activity"/>
    <property type="evidence" value="ECO:0007669"/>
    <property type="project" value="UniProtKB-ARBA"/>
</dbReference>
<reference evidence="8" key="1">
    <citation type="submission" date="2022-02" db="EMBL/GenBank/DDBJ databases">
        <title>Paenibacillus sp. MBLB1832 Whole Genome Shotgun Sequencing.</title>
        <authorList>
            <person name="Hwang C.Y."/>
            <person name="Cho E.-S."/>
            <person name="Seo M.-J."/>
        </authorList>
    </citation>
    <scope>NUCLEOTIDE SEQUENCE</scope>
    <source>
        <strain evidence="8">MBLB1832</strain>
    </source>
</reference>
<sequence length="122" mass="13772">MALHHVADIGDLQEGQRKLVTIGKQQIGIFHEEGKYYAVLNVCPHAYAPVCEGKVEAPLMAEVVGSQPSAVYELDSGRRVLRCPWHHWEFELNSGKPVCSGIKMRLRTYTVHQQDGRLYVEV</sequence>
<evidence type="ECO:0000256" key="3">
    <source>
        <dbReference type="ARBA" id="ARBA00023004"/>
    </source>
</evidence>
<proteinExistence type="inferred from homology"/>
<dbReference type="GO" id="GO:0016705">
    <property type="term" value="F:oxidoreductase activity, acting on paired donors, with incorporation or reduction of molecular oxygen"/>
    <property type="evidence" value="ECO:0007669"/>
    <property type="project" value="UniProtKB-ARBA"/>
</dbReference>
<dbReference type="AlphaFoldDB" id="A0AA96RLT7"/>
<comment type="similarity">
    <text evidence="6">Belongs to the bacterial ring-hydroxylating dioxygenase ferredoxin component family.</text>
</comment>
<dbReference type="RefSeq" id="WP_314802762.1">
    <property type="nucleotide sequence ID" value="NZ_CP130319.1"/>
</dbReference>
<keyword evidence="4" id="KW-0411">Iron-sulfur</keyword>
<dbReference type="InterPro" id="IPR017941">
    <property type="entry name" value="Rieske_2Fe-2S"/>
</dbReference>
<comment type="cofactor">
    <cofactor evidence="5">
        <name>[2Fe-2S] cluster</name>
        <dbReference type="ChEBI" id="CHEBI:190135"/>
    </cofactor>
</comment>
<keyword evidence="2" id="KW-0479">Metal-binding</keyword>
<evidence type="ECO:0000256" key="6">
    <source>
        <dbReference type="ARBA" id="ARBA00038001"/>
    </source>
</evidence>
<dbReference type="PANTHER" id="PTHR21496">
    <property type="entry name" value="FERREDOXIN-RELATED"/>
    <property type="match status" value="1"/>
</dbReference>
<dbReference type="SUPFAM" id="SSF50022">
    <property type="entry name" value="ISP domain"/>
    <property type="match status" value="1"/>
</dbReference>